<protein>
    <recommendedName>
        <fullName evidence="1">F-box domain-containing protein</fullName>
    </recommendedName>
</protein>
<comment type="caution">
    <text evidence="2">The sequence shown here is derived from an EMBL/GenBank/DDBJ whole genome shotgun (WGS) entry which is preliminary data.</text>
</comment>
<keyword evidence="3" id="KW-1185">Reference proteome</keyword>
<proteinExistence type="predicted"/>
<evidence type="ECO:0000313" key="3">
    <source>
        <dbReference type="Proteomes" id="UP001212997"/>
    </source>
</evidence>
<dbReference type="EMBL" id="JANAWD010000002">
    <property type="protein sequence ID" value="KAJ3492256.1"/>
    <property type="molecule type" value="Genomic_DNA"/>
</dbReference>
<name>A0AAD5VFE9_9APHY</name>
<dbReference type="InterPro" id="IPR036047">
    <property type="entry name" value="F-box-like_dom_sf"/>
</dbReference>
<gene>
    <name evidence="2" type="ORF">NLI96_g155</name>
</gene>
<dbReference type="Proteomes" id="UP001212997">
    <property type="component" value="Unassembled WGS sequence"/>
</dbReference>
<reference evidence="2" key="1">
    <citation type="submission" date="2022-07" db="EMBL/GenBank/DDBJ databases">
        <title>Genome Sequence of Physisporinus lineatus.</title>
        <authorList>
            <person name="Buettner E."/>
        </authorList>
    </citation>
    <scope>NUCLEOTIDE SEQUENCE</scope>
    <source>
        <strain evidence="2">VT162</strain>
    </source>
</reference>
<dbReference type="AlphaFoldDB" id="A0AAD5VFE9"/>
<evidence type="ECO:0000259" key="1">
    <source>
        <dbReference type="Pfam" id="PF00646"/>
    </source>
</evidence>
<feature type="domain" description="F-box" evidence="1">
    <location>
        <begin position="11"/>
        <end position="48"/>
    </location>
</feature>
<organism evidence="2 3">
    <name type="scientific">Meripilus lineatus</name>
    <dbReference type="NCBI Taxonomy" id="2056292"/>
    <lineage>
        <taxon>Eukaryota</taxon>
        <taxon>Fungi</taxon>
        <taxon>Dikarya</taxon>
        <taxon>Basidiomycota</taxon>
        <taxon>Agaricomycotina</taxon>
        <taxon>Agaricomycetes</taxon>
        <taxon>Polyporales</taxon>
        <taxon>Meripilaceae</taxon>
        <taxon>Meripilus</taxon>
    </lineage>
</organism>
<accession>A0AAD5VFE9</accession>
<evidence type="ECO:0000313" key="2">
    <source>
        <dbReference type="EMBL" id="KAJ3492256.1"/>
    </source>
</evidence>
<dbReference type="Pfam" id="PF00646">
    <property type="entry name" value="F-box"/>
    <property type="match status" value="1"/>
</dbReference>
<dbReference type="InterPro" id="IPR001810">
    <property type="entry name" value="F-box_dom"/>
</dbReference>
<dbReference type="SUPFAM" id="SSF81383">
    <property type="entry name" value="F-box domain"/>
    <property type="match status" value="1"/>
</dbReference>
<sequence>MASRSTECGVSKLSSDLLLQTLAHLPVPDLLRCRELTRDFRAFIDESCSLQYGVELVLAGSEDDGSSGLTASEKRRQLRRYKALRDTLHPMLLSRNKVQFRGDEKSWDMQTGSLVLMRQGNLEFTQFASATRNTPKRVWELWLDWQDFIALDPRQDLLITFQLQQGRFRVRILSMSTGARHPSAHNSEFYIPAPPGADLDHLHLEYSVFETKVTVLCTYTDHELGRYYEVLCVANWRTGYVLLSRHNQHITAFCVLDANRIMIATTPPDIRAIRLSILDFTSHYEEPTHLLLPEFSDRVSWYSAAIGSNCQRSATSPGRLTLPFHASQTDRIFVIEFSINFEDENLQRTLILPSWCLERALVQSTSIPYLHTDVPWEEWGPRNTRLMTERPSTSEGQTADSSATGMRYVTIENGFAVVNDFNRFALRHTSDSELMENPLVKIVSGSSIADLPFFKRPITTSVPYRRIVTSLPVSATQRVGVAEDYLVVIEDDSWSLEMLCL</sequence>